<protein>
    <submittedName>
        <fullName evidence="7">MFS transporter</fullName>
    </submittedName>
</protein>
<dbReference type="PANTHER" id="PTHR23514">
    <property type="entry name" value="BYPASS OF STOP CODON PROTEIN 6"/>
    <property type="match status" value="1"/>
</dbReference>
<organism evidence="7 8">
    <name type="scientific">Actinoplanes sandaracinus</name>
    <dbReference type="NCBI Taxonomy" id="3045177"/>
    <lineage>
        <taxon>Bacteria</taxon>
        <taxon>Bacillati</taxon>
        <taxon>Actinomycetota</taxon>
        <taxon>Actinomycetes</taxon>
        <taxon>Micromonosporales</taxon>
        <taxon>Micromonosporaceae</taxon>
        <taxon>Actinoplanes</taxon>
    </lineage>
</organism>
<dbReference type="EMBL" id="JASCTH010000031">
    <property type="protein sequence ID" value="MDI6104175.1"/>
    <property type="molecule type" value="Genomic_DNA"/>
</dbReference>
<comment type="subcellular location">
    <subcellularLocation>
        <location evidence="1">Cell membrane</location>
        <topology evidence="1">Multi-pass membrane protein</topology>
    </subcellularLocation>
</comment>
<evidence type="ECO:0000313" key="7">
    <source>
        <dbReference type="EMBL" id="MDI6104175.1"/>
    </source>
</evidence>
<keyword evidence="3 5" id="KW-1133">Transmembrane helix</keyword>
<feature type="transmembrane region" description="Helical" evidence="5">
    <location>
        <begin position="339"/>
        <end position="360"/>
    </location>
</feature>
<dbReference type="InterPro" id="IPR036259">
    <property type="entry name" value="MFS_trans_sf"/>
</dbReference>
<proteinExistence type="predicted"/>
<accession>A0ABT6WWT0</accession>
<feature type="transmembrane region" description="Helical" evidence="5">
    <location>
        <begin position="17"/>
        <end position="36"/>
    </location>
</feature>
<dbReference type="InterPro" id="IPR051788">
    <property type="entry name" value="MFS_Transporter"/>
</dbReference>
<keyword evidence="2 5" id="KW-0812">Transmembrane</keyword>
<evidence type="ECO:0000313" key="8">
    <source>
        <dbReference type="Proteomes" id="UP001241758"/>
    </source>
</evidence>
<feature type="transmembrane region" description="Helical" evidence="5">
    <location>
        <begin position="211"/>
        <end position="228"/>
    </location>
</feature>
<evidence type="ECO:0000256" key="3">
    <source>
        <dbReference type="ARBA" id="ARBA00022989"/>
    </source>
</evidence>
<dbReference type="CDD" id="cd17393">
    <property type="entry name" value="MFS_MosC_like"/>
    <property type="match status" value="1"/>
</dbReference>
<evidence type="ECO:0000256" key="1">
    <source>
        <dbReference type="ARBA" id="ARBA00004651"/>
    </source>
</evidence>
<dbReference type="InterPro" id="IPR020846">
    <property type="entry name" value="MFS_dom"/>
</dbReference>
<evidence type="ECO:0000256" key="5">
    <source>
        <dbReference type="SAM" id="Phobius"/>
    </source>
</evidence>
<feature type="transmembrane region" description="Helical" evidence="5">
    <location>
        <begin position="105"/>
        <end position="130"/>
    </location>
</feature>
<name>A0ABT6WWT0_9ACTN</name>
<feature type="transmembrane region" description="Helical" evidence="5">
    <location>
        <begin position="281"/>
        <end position="300"/>
    </location>
</feature>
<feature type="transmembrane region" description="Helical" evidence="5">
    <location>
        <begin position="366"/>
        <end position="384"/>
    </location>
</feature>
<feature type="transmembrane region" description="Helical" evidence="5">
    <location>
        <begin position="48"/>
        <end position="69"/>
    </location>
</feature>
<evidence type="ECO:0000259" key="6">
    <source>
        <dbReference type="PROSITE" id="PS50850"/>
    </source>
</evidence>
<feature type="transmembrane region" description="Helical" evidence="5">
    <location>
        <begin position="306"/>
        <end position="327"/>
    </location>
</feature>
<feature type="transmembrane region" description="Helical" evidence="5">
    <location>
        <begin position="81"/>
        <end position="99"/>
    </location>
</feature>
<dbReference type="Gene3D" id="1.20.1250.20">
    <property type="entry name" value="MFS general substrate transporter like domains"/>
    <property type="match status" value="2"/>
</dbReference>
<feature type="transmembrane region" description="Helical" evidence="5">
    <location>
        <begin position="142"/>
        <end position="162"/>
    </location>
</feature>
<dbReference type="Proteomes" id="UP001241758">
    <property type="component" value="Unassembled WGS sequence"/>
</dbReference>
<dbReference type="SUPFAM" id="SSF103473">
    <property type="entry name" value="MFS general substrate transporter"/>
    <property type="match status" value="1"/>
</dbReference>
<feature type="domain" description="Major facilitator superfamily (MFS) profile" evidence="6">
    <location>
        <begin position="15"/>
        <end position="392"/>
    </location>
</feature>
<evidence type="ECO:0000256" key="4">
    <source>
        <dbReference type="ARBA" id="ARBA00023136"/>
    </source>
</evidence>
<dbReference type="PANTHER" id="PTHR23514:SF13">
    <property type="entry name" value="INNER MEMBRANE PROTEIN YBJJ"/>
    <property type="match status" value="1"/>
</dbReference>
<comment type="caution">
    <text evidence="7">The sequence shown here is derived from an EMBL/GenBank/DDBJ whole genome shotgun (WGS) entry which is preliminary data.</text>
</comment>
<dbReference type="InterPro" id="IPR011701">
    <property type="entry name" value="MFS"/>
</dbReference>
<feature type="transmembrane region" description="Helical" evidence="5">
    <location>
        <begin position="248"/>
        <end position="269"/>
    </location>
</feature>
<keyword evidence="4 5" id="KW-0472">Membrane</keyword>
<dbReference type="RefSeq" id="WP_282765486.1">
    <property type="nucleotide sequence ID" value="NZ_JASCTH010000031.1"/>
</dbReference>
<feature type="transmembrane region" description="Helical" evidence="5">
    <location>
        <begin position="168"/>
        <end position="190"/>
    </location>
</feature>
<keyword evidence="8" id="KW-1185">Reference proteome</keyword>
<sequence>MSIGTTAGPQTLHRARWAVAAAFFTNGAAFASWAPRIPSVQQALELDATTLGLALAGGGIGGLIFTLLSGMVVDRFGSRRALFAAIAALAVCLVLPGLAPVWWGLLLALILLGVVDALMDVAMNAAGALVEQRSGRSLLSGFHAAWSIGAVTGGVLSAAAAALGVAVWLHLLVVGVVLCATALVLGRGLLRHTPPTAPAAPGERTTRVARPTPVLVLLGLLVLAAAFIEDVPQSWSAVYLSTGLDAAPGVAGLAFVAFSVFMAAGRLVGDRLVDRFGPTRVLLAGALLTAVAFGLSLLVASPVAAIAGFALVGLGASPIFPVAFSLAGRLSGASAGGGIALVSLVSRVGFLIAPLLVGVLVDATGFRAALSVVSAAGLIVALLARRLRTEMARTPAVP</sequence>
<dbReference type="Pfam" id="PF07690">
    <property type="entry name" value="MFS_1"/>
    <property type="match status" value="1"/>
</dbReference>
<gene>
    <name evidence="7" type="ORF">QLQ12_36855</name>
</gene>
<reference evidence="7 8" key="1">
    <citation type="submission" date="2023-05" db="EMBL/GenBank/DDBJ databases">
        <title>Actinoplanes sp. NEAU-A12 genome sequencing.</title>
        <authorList>
            <person name="Wang Z.-S."/>
        </authorList>
    </citation>
    <scope>NUCLEOTIDE SEQUENCE [LARGE SCALE GENOMIC DNA]</scope>
    <source>
        <strain evidence="7 8">NEAU-A12</strain>
    </source>
</reference>
<evidence type="ECO:0000256" key="2">
    <source>
        <dbReference type="ARBA" id="ARBA00022692"/>
    </source>
</evidence>
<dbReference type="PROSITE" id="PS50850">
    <property type="entry name" value="MFS"/>
    <property type="match status" value="1"/>
</dbReference>